<dbReference type="InterPro" id="IPR036291">
    <property type="entry name" value="NAD(P)-bd_dom_sf"/>
</dbReference>
<dbReference type="Pfam" id="PF16363">
    <property type="entry name" value="GDP_Man_Dehyd"/>
    <property type="match status" value="1"/>
</dbReference>
<dbReference type="EMBL" id="CP017834">
    <property type="protein sequence ID" value="APJ05176.1"/>
    <property type="molecule type" value="Genomic_DNA"/>
</dbReference>
<protein>
    <submittedName>
        <fullName evidence="2">NAD-dependent dehydratase</fullName>
    </submittedName>
</protein>
<gene>
    <name evidence="2" type="ORF">AXG55_11845</name>
</gene>
<dbReference type="InterPro" id="IPR016040">
    <property type="entry name" value="NAD(P)-bd_dom"/>
</dbReference>
<dbReference type="Gene3D" id="3.40.50.720">
    <property type="entry name" value="NAD(P)-binding Rossmann-like Domain"/>
    <property type="match status" value="1"/>
</dbReference>
<proteinExistence type="predicted"/>
<dbReference type="SUPFAM" id="SSF51735">
    <property type="entry name" value="NAD(P)-binding Rossmann-fold domains"/>
    <property type="match status" value="1"/>
</dbReference>
<dbReference type="Proteomes" id="UP000184731">
    <property type="component" value="Chromosome"/>
</dbReference>
<dbReference type="STRING" id="1915309.AXG55_11845"/>
<name>A0A1L4D4N7_9BACT</name>
<reference evidence="2 3" key="1">
    <citation type="submission" date="2016-10" db="EMBL/GenBank/DDBJ databases">
        <title>Silvanigrella aquatica sp. nov., isolated from a freshwater lake located in the Black Forest, Germany, description of Silvanigrellaceae fam. nov., Silvanigrellales ord. nov., reclassification of the order Bdellovibrionales in the class Oligoflexia, reclassification of the families Bacteriovoracaceae and Halobacteriovoraceae in the new order Bacteriovoracales ord. nov., and reclassification of the family Pseudobacteriovoracaceae in the order Oligoflexiales.</title>
        <authorList>
            <person name="Hahn M.W."/>
            <person name="Schmidt J."/>
            <person name="Koll U."/>
            <person name="Rohde M."/>
            <person name="Verbag S."/>
            <person name="Pitt A."/>
            <person name="Nakai R."/>
            <person name="Naganuma T."/>
            <person name="Lang E."/>
        </authorList>
    </citation>
    <scope>NUCLEOTIDE SEQUENCE [LARGE SCALE GENOMIC DNA]</scope>
    <source>
        <strain evidence="2 3">MWH-Nonnen-W8red</strain>
    </source>
</reference>
<dbReference type="InterPro" id="IPR045869">
    <property type="entry name" value="Arna-like_SDR_e"/>
</dbReference>
<evidence type="ECO:0000313" key="2">
    <source>
        <dbReference type="EMBL" id="APJ05176.1"/>
    </source>
</evidence>
<sequence length="336" mass="37985">MSKRELGKIFVTGSDGFIGSHLVETLIENGFEVTALCQYNSFGKYGWLDDFTHKKCPHNLKLILGDIRDPFFLKKMIKDHDTVFHLAALIAIPYSYVAPQSYFETNVLGTLNVMEACLDSSRVSRFIHTSTSEVYGTAQFVPITEKHPLQGQSPYSASKIGADMAVESYFRSMSLPAVILRPFNTYGPRQSMRAVIPTIISQILSGNSEIKLGNLTTTRDFNYVIDTVKAFIALAESSNDDILGQSFNTGTGQEISIEDIFKLISKMLDKKISIVTEEERKRPEKSEVERLLSDPTKLFQATGWKAKFSLEEGILQLIHWMKNRSDYLQENTRYFV</sequence>
<dbReference type="AlphaFoldDB" id="A0A1L4D4N7"/>
<dbReference type="RefSeq" id="WP_148698308.1">
    <property type="nucleotide sequence ID" value="NZ_CP017834.1"/>
</dbReference>
<dbReference type="Gene3D" id="3.90.25.10">
    <property type="entry name" value="UDP-galactose 4-epimerase, domain 1"/>
    <property type="match status" value="1"/>
</dbReference>
<dbReference type="GO" id="GO:0016831">
    <property type="term" value="F:carboxy-lyase activity"/>
    <property type="evidence" value="ECO:0007669"/>
    <property type="project" value="InterPro"/>
</dbReference>
<dbReference type="PANTHER" id="PTHR43000">
    <property type="entry name" value="DTDP-D-GLUCOSE 4,6-DEHYDRATASE-RELATED"/>
    <property type="match status" value="1"/>
</dbReference>
<organism evidence="2 3">
    <name type="scientific">Silvanigrella aquatica</name>
    <dbReference type="NCBI Taxonomy" id="1915309"/>
    <lineage>
        <taxon>Bacteria</taxon>
        <taxon>Pseudomonadati</taxon>
        <taxon>Bdellovibrionota</taxon>
        <taxon>Oligoflexia</taxon>
        <taxon>Silvanigrellales</taxon>
        <taxon>Silvanigrellaceae</taxon>
        <taxon>Silvanigrella</taxon>
    </lineage>
</organism>
<evidence type="ECO:0000259" key="1">
    <source>
        <dbReference type="Pfam" id="PF16363"/>
    </source>
</evidence>
<dbReference type="KEGG" id="saqi:AXG55_11845"/>
<evidence type="ECO:0000313" key="3">
    <source>
        <dbReference type="Proteomes" id="UP000184731"/>
    </source>
</evidence>
<feature type="domain" description="NAD(P)-binding" evidence="1">
    <location>
        <begin position="10"/>
        <end position="314"/>
    </location>
</feature>
<dbReference type="CDD" id="cd05257">
    <property type="entry name" value="Arna_like_SDR_e"/>
    <property type="match status" value="1"/>
</dbReference>
<keyword evidence="3" id="KW-1185">Reference proteome</keyword>
<accession>A0A1L4D4N7</accession>
<dbReference type="OrthoDB" id="5296314at2"/>